<name>A0ABY1ZFJ1_9GAMM</name>
<accession>A0ABY1ZFJ1</accession>
<comment type="caution">
    <text evidence="1">The sequence shown here is derived from an EMBL/GenBank/DDBJ whole genome shotgun (WGS) entry which is preliminary data.</text>
</comment>
<dbReference type="Pfam" id="PF07386">
    <property type="entry name" value="DUF1499"/>
    <property type="match status" value="1"/>
</dbReference>
<gene>
    <name evidence="1" type="ORF">EZI54_19650</name>
</gene>
<reference evidence="1 2" key="1">
    <citation type="submission" date="2019-02" db="EMBL/GenBank/DDBJ databases">
        <title>Marinobacter halodurans sp. nov., a marine bacterium isolated from sea tidal flat.</title>
        <authorList>
            <person name="Yoo Y."/>
            <person name="Lee D.W."/>
            <person name="Kim B.S."/>
            <person name="Kim J.-J."/>
        </authorList>
    </citation>
    <scope>NUCLEOTIDE SEQUENCE [LARGE SCALE GENOMIC DNA]</scope>
    <source>
        <strain evidence="1 2">YJ-S3-2</strain>
    </source>
</reference>
<organism evidence="1 2">
    <name type="scientific">Marinobacter halodurans</name>
    <dbReference type="NCBI Taxonomy" id="2528979"/>
    <lineage>
        <taxon>Bacteria</taxon>
        <taxon>Pseudomonadati</taxon>
        <taxon>Pseudomonadota</taxon>
        <taxon>Gammaproteobacteria</taxon>
        <taxon>Pseudomonadales</taxon>
        <taxon>Marinobacteraceae</taxon>
        <taxon>Marinobacter</taxon>
    </lineage>
</organism>
<evidence type="ECO:0000313" key="1">
    <source>
        <dbReference type="EMBL" id="TBW49544.1"/>
    </source>
</evidence>
<sequence>MTDRLSVESWSGILSIALDLRGARLQSARFGYAQVTCYSDLLRFPDYLEILVTADEHHLEVRSQSLLGFYDLGVNRQRVETLRRRLQDAGLVLDSSQTGGPD</sequence>
<dbReference type="EMBL" id="SJDL01000040">
    <property type="protein sequence ID" value="TBW49544.1"/>
    <property type="molecule type" value="Genomic_DNA"/>
</dbReference>
<dbReference type="Proteomes" id="UP000313645">
    <property type="component" value="Unassembled WGS sequence"/>
</dbReference>
<evidence type="ECO:0000313" key="2">
    <source>
        <dbReference type="Proteomes" id="UP000313645"/>
    </source>
</evidence>
<proteinExistence type="predicted"/>
<protein>
    <submittedName>
        <fullName evidence="1">DUF1499 domain-containing protein</fullName>
    </submittedName>
</protein>
<dbReference type="InterPro" id="IPR010865">
    <property type="entry name" value="DUF1499"/>
</dbReference>
<keyword evidence="2" id="KW-1185">Reference proteome</keyword>